<comment type="similarity">
    <text evidence="5">Belongs to the binding-protein-dependent transport system permease family.</text>
</comment>
<dbReference type="InterPro" id="IPR025966">
    <property type="entry name" value="OppC_N"/>
</dbReference>
<reference evidence="8 9" key="1">
    <citation type="submission" date="2020-08" db="EMBL/GenBank/DDBJ databases">
        <title>Genomic Encyclopedia of Type Strains, Phase IV (KMG-IV): sequencing the most valuable type-strain genomes for metagenomic binning, comparative biology and taxonomic classification.</title>
        <authorList>
            <person name="Goeker M."/>
        </authorList>
    </citation>
    <scope>NUCLEOTIDE SEQUENCE [LARGE SCALE GENOMIC DNA]</scope>
    <source>
        <strain evidence="8 9">DSM 40141</strain>
    </source>
</reference>
<evidence type="ECO:0000256" key="3">
    <source>
        <dbReference type="ARBA" id="ARBA00022989"/>
    </source>
</evidence>
<feature type="transmembrane region" description="Helical" evidence="5">
    <location>
        <begin position="282"/>
        <end position="303"/>
    </location>
</feature>
<dbReference type="Proteomes" id="UP000540423">
    <property type="component" value="Unassembled WGS sequence"/>
</dbReference>
<keyword evidence="5" id="KW-0813">Transport</keyword>
<organism evidence="8 9">
    <name type="scientific">Streptomyces candidus</name>
    <dbReference type="NCBI Taxonomy" id="67283"/>
    <lineage>
        <taxon>Bacteria</taxon>
        <taxon>Bacillati</taxon>
        <taxon>Actinomycetota</taxon>
        <taxon>Actinomycetes</taxon>
        <taxon>Kitasatosporales</taxon>
        <taxon>Streptomycetaceae</taxon>
        <taxon>Streptomyces</taxon>
    </lineage>
</organism>
<feature type="transmembrane region" description="Helical" evidence="5">
    <location>
        <begin position="51"/>
        <end position="71"/>
    </location>
</feature>
<dbReference type="PANTHER" id="PTHR43839">
    <property type="entry name" value="OPPC IN A BINDING PROTEIN-DEPENDENT TRANSPORT SYSTEM"/>
    <property type="match status" value="1"/>
</dbReference>
<comment type="caution">
    <text evidence="8">The sequence shown here is derived from an EMBL/GenBank/DDBJ whole genome shotgun (WGS) entry which is preliminary data.</text>
</comment>
<dbReference type="Pfam" id="PF12911">
    <property type="entry name" value="OppC_N"/>
    <property type="match status" value="1"/>
</dbReference>
<dbReference type="RefSeq" id="WP_185034526.1">
    <property type="nucleotide sequence ID" value="NZ_BNBN01000011.1"/>
</dbReference>
<dbReference type="InterPro" id="IPR035906">
    <property type="entry name" value="MetI-like_sf"/>
</dbReference>
<dbReference type="CDD" id="cd06261">
    <property type="entry name" value="TM_PBP2"/>
    <property type="match status" value="1"/>
</dbReference>
<evidence type="ECO:0000256" key="1">
    <source>
        <dbReference type="ARBA" id="ARBA00004141"/>
    </source>
</evidence>
<evidence type="ECO:0000313" key="9">
    <source>
        <dbReference type="Proteomes" id="UP000540423"/>
    </source>
</evidence>
<dbReference type="Gene3D" id="1.10.3720.10">
    <property type="entry name" value="MetI-like"/>
    <property type="match status" value="1"/>
</dbReference>
<proteinExistence type="inferred from homology"/>
<dbReference type="PROSITE" id="PS50928">
    <property type="entry name" value="ABC_TM1"/>
    <property type="match status" value="1"/>
</dbReference>
<evidence type="ECO:0000256" key="4">
    <source>
        <dbReference type="ARBA" id="ARBA00023136"/>
    </source>
</evidence>
<name>A0A7X0HIS0_9ACTN</name>
<keyword evidence="9" id="KW-1185">Reference proteome</keyword>
<feature type="region of interest" description="Disordered" evidence="6">
    <location>
        <begin position="1"/>
        <end position="24"/>
    </location>
</feature>
<keyword evidence="3 5" id="KW-1133">Transmembrane helix</keyword>
<dbReference type="GO" id="GO:0055085">
    <property type="term" value="P:transmembrane transport"/>
    <property type="evidence" value="ECO:0007669"/>
    <property type="project" value="InterPro"/>
</dbReference>
<evidence type="ECO:0000259" key="7">
    <source>
        <dbReference type="PROSITE" id="PS50928"/>
    </source>
</evidence>
<feature type="domain" description="ABC transmembrane type-1" evidence="7">
    <location>
        <begin position="112"/>
        <end position="303"/>
    </location>
</feature>
<dbReference type="SUPFAM" id="SSF161098">
    <property type="entry name" value="MetI-like"/>
    <property type="match status" value="1"/>
</dbReference>
<dbReference type="EMBL" id="JACHEM010000013">
    <property type="protein sequence ID" value="MBB6438430.1"/>
    <property type="molecule type" value="Genomic_DNA"/>
</dbReference>
<evidence type="ECO:0000256" key="5">
    <source>
        <dbReference type="RuleBase" id="RU363032"/>
    </source>
</evidence>
<dbReference type="AlphaFoldDB" id="A0A7X0HIS0"/>
<keyword evidence="2 5" id="KW-0812">Transmembrane</keyword>
<feature type="transmembrane region" description="Helical" evidence="5">
    <location>
        <begin position="161"/>
        <end position="185"/>
    </location>
</feature>
<sequence>MTTESAPKPPPQDAPDPPLPAPGSAKALARARRRRSAARFWKQYRAHRSGLFGLAALALIAALALAAPLLVGDDVQNVTDAPGGALESPSGRFPLGTDQFGRDLLGLLLWGTRVSLAVGLMAAALSVAIGTLVGILAGHFGGWFATVSMRVTDWFLVMPSLVLAIVLATVLSHSIWTVVLAIGVASWPTTARLVRAQTLAVESRPYIERARALGGGHAHLMTRHVLPNVMPLVLAQTTLGISSAILTEATLAFLGLGDPDVVSWGGMLQDARETGAVSSGHWWYLAPPGIAIAVVALAFTLCGRAIESVLNPKLGVAR</sequence>
<comment type="subcellular location">
    <subcellularLocation>
        <location evidence="5">Cell membrane</location>
        <topology evidence="5">Multi-pass membrane protein</topology>
    </subcellularLocation>
    <subcellularLocation>
        <location evidence="1">Membrane</location>
        <topology evidence="1">Multi-pass membrane protein</topology>
    </subcellularLocation>
</comment>
<dbReference type="Pfam" id="PF00528">
    <property type="entry name" value="BPD_transp_1"/>
    <property type="match status" value="1"/>
</dbReference>
<evidence type="ECO:0000256" key="2">
    <source>
        <dbReference type="ARBA" id="ARBA00022692"/>
    </source>
</evidence>
<dbReference type="InterPro" id="IPR000515">
    <property type="entry name" value="MetI-like"/>
</dbReference>
<feature type="transmembrane region" description="Helical" evidence="5">
    <location>
        <begin position="114"/>
        <end position="140"/>
    </location>
</feature>
<gene>
    <name evidence="8" type="ORF">HNQ79_004937</name>
</gene>
<dbReference type="GO" id="GO:0005886">
    <property type="term" value="C:plasma membrane"/>
    <property type="evidence" value="ECO:0007669"/>
    <property type="project" value="UniProtKB-SubCell"/>
</dbReference>
<evidence type="ECO:0000313" key="8">
    <source>
        <dbReference type="EMBL" id="MBB6438430.1"/>
    </source>
</evidence>
<protein>
    <submittedName>
        <fullName evidence="8">Peptide/nickel transport system permease protein</fullName>
    </submittedName>
</protein>
<dbReference type="PANTHER" id="PTHR43839:SF1">
    <property type="entry name" value="OPPC IN A BINDING PROTEIN-DEPENDENT TRANSPORT SYSTEM"/>
    <property type="match status" value="1"/>
</dbReference>
<keyword evidence="4 5" id="KW-0472">Membrane</keyword>
<accession>A0A7X0HIS0</accession>
<feature type="compositionally biased region" description="Pro residues" evidence="6">
    <location>
        <begin position="7"/>
        <end position="21"/>
    </location>
</feature>
<evidence type="ECO:0000256" key="6">
    <source>
        <dbReference type="SAM" id="MobiDB-lite"/>
    </source>
</evidence>